<protein>
    <submittedName>
        <fullName evidence="1">Uncharacterized protein</fullName>
    </submittedName>
</protein>
<accession>A0A7C8BU35</accession>
<organism evidence="1 2">
    <name type="scientific">Adlercreutzia muris</name>
    <dbReference type="NCBI Taxonomy" id="1796610"/>
    <lineage>
        <taxon>Bacteria</taxon>
        <taxon>Bacillati</taxon>
        <taxon>Actinomycetota</taxon>
        <taxon>Coriobacteriia</taxon>
        <taxon>Eggerthellales</taxon>
        <taxon>Eggerthellaceae</taxon>
        <taxon>Adlercreutzia</taxon>
    </lineage>
</organism>
<comment type="caution">
    <text evidence="1">The sequence shown here is derived from an EMBL/GenBank/DDBJ whole genome shotgun (WGS) entry which is preliminary data.</text>
</comment>
<name>A0A7C8BU35_9ACTN</name>
<evidence type="ECO:0000313" key="1">
    <source>
        <dbReference type="EMBL" id="KAB1647990.1"/>
    </source>
</evidence>
<dbReference type="Proteomes" id="UP000479639">
    <property type="component" value="Unassembled WGS sequence"/>
</dbReference>
<reference evidence="1 2" key="1">
    <citation type="submission" date="2019-09" db="EMBL/GenBank/DDBJ databases">
        <title>Whole genome shotgun sequencing (WGS) of Ellagibacter isourolithinifaciens DSM 104140(T) and Adlercreutzia muris DSM 29508(T).</title>
        <authorList>
            <person name="Stoll D.A."/>
            <person name="Danylec N."/>
            <person name="Huch M."/>
        </authorList>
    </citation>
    <scope>NUCLEOTIDE SEQUENCE [LARGE SCALE GENOMIC DNA]</scope>
    <source>
        <strain evidence="1 2">DSM 29508</strain>
    </source>
</reference>
<keyword evidence="2" id="KW-1185">Reference proteome</keyword>
<evidence type="ECO:0000313" key="2">
    <source>
        <dbReference type="Proteomes" id="UP000479639"/>
    </source>
</evidence>
<dbReference type="RefSeq" id="WP_151430673.1">
    <property type="nucleotide sequence ID" value="NZ_JANJZI010000003.1"/>
</dbReference>
<dbReference type="AlphaFoldDB" id="A0A7C8BU35"/>
<dbReference type="EMBL" id="WAJS01000017">
    <property type="protein sequence ID" value="KAB1647990.1"/>
    <property type="molecule type" value="Genomic_DNA"/>
</dbReference>
<sequence>MEPILEAISEALARAGEKQVFYGIAFDAGMKRAAPWNYTVYSRARIDQSANKTGVTRLYTVAVTREDYLPEEVLNRVTEELEAIPGTRISGGIEYDYALNPGTGHPVEQAIITIAKAEKR</sequence>
<proteinExistence type="predicted"/>
<gene>
    <name evidence="1" type="ORF">F8D48_06775</name>
</gene>